<protein>
    <submittedName>
        <fullName evidence="2">Ketose-bisphosphate aldolase class-II family protein</fullName>
    </submittedName>
</protein>
<dbReference type="Proteomes" id="UP000265520">
    <property type="component" value="Unassembled WGS sequence"/>
</dbReference>
<dbReference type="InterPro" id="IPR006115">
    <property type="entry name" value="6PGDH_NADP-bd"/>
</dbReference>
<evidence type="ECO:0000313" key="3">
    <source>
        <dbReference type="Proteomes" id="UP000265520"/>
    </source>
</evidence>
<feature type="non-terminal residue" evidence="2">
    <location>
        <position position="59"/>
    </location>
</feature>
<sequence length="59" mass="5793">GGKNLKLVDAPVSGGVQRASMGTLTIMASGTDDALRSVGNVLAALSEKLYVIKGGCGSG</sequence>
<evidence type="ECO:0000313" key="2">
    <source>
        <dbReference type="EMBL" id="MCI09963.1"/>
    </source>
</evidence>
<name>A0A392PCW8_9FABA</name>
<dbReference type="GO" id="GO:0016616">
    <property type="term" value="F:oxidoreductase activity, acting on the CH-OH group of donors, NAD or NADP as acceptor"/>
    <property type="evidence" value="ECO:0007669"/>
    <property type="project" value="UniProtKB-ARBA"/>
</dbReference>
<dbReference type="Gene3D" id="3.40.50.720">
    <property type="entry name" value="NAD(P)-binding Rossmann-like Domain"/>
    <property type="match status" value="1"/>
</dbReference>
<dbReference type="SUPFAM" id="SSF51735">
    <property type="entry name" value="NAD(P)-binding Rossmann-fold domains"/>
    <property type="match status" value="1"/>
</dbReference>
<organism evidence="2 3">
    <name type="scientific">Trifolium medium</name>
    <dbReference type="NCBI Taxonomy" id="97028"/>
    <lineage>
        <taxon>Eukaryota</taxon>
        <taxon>Viridiplantae</taxon>
        <taxon>Streptophyta</taxon>
        <taxon>Embryophyta</taxon>
        <taxon>Tracheophyta</taxon>
        <taxon>Spermatophyta</taxon>
        <taxon>Magnoliopsida</taxon>
        <taxon>eudicotyledons</taxon>
        <taxon>Gunneridae</taxon>
        <taxon>Pentapetalae</taxon>
        <taxon>rosids</taxon>
        <taxon>fabids</taxon>
        <taxon>Fabales</taxon>
        <taxon>Fabaceae</taxon>
        <taxon>Papilionoideae</taxon>
        <taxon>50 kb inversion clade</taxon>
        <taxon>NPAAA clade</taxon>
        <taxon>Hologalegina</taxon>
        <taxon>IRL clade</taxon>
        <taxon>Trifolieae</taxon>
        <taxon>Trifolium</taxon>
    </lineage>
</organism>
<keyword evidence="3" id="KW-1185">Reference proteome</keyword>
<comment type="caution">
    <text evidence="2">The sequence shown here is derived from an EMBL/GenBank/DDBJ whole genome shotgun (WGS) entry which is preliminary data.</text>
</comment>
<accession>A0A392PCW8</accession>
<dbReference type="Pfam" id="PF03446">
    <property type="entry name" value="NAD_binding_2"/>
    <property type="match status" value="1"/>
</dbReference>
<dbReference type="PANTHER" id="PTHR43060">
    <property type="entry name" value="3-HYDROXYISOBUTYRATE DEHYDROGENASE-LIKE 1, MITOCHONDRIAL-RELATED"/>
    <property type="match status" value="1"/>
</dbReference>
<dbReference type="InterPro" id="IPR036291">
    <property type="entry name" value="NAD(P)-bd_dom_sf"/>
</dbReference>
<reference evidence="2 3" key="1">
    <citation type="journal article" date="2018" name="Front. Plant Sci.">
        <title>Red Clover (Trifolium pratense) and Zigzag Clover (T. medium) - A Picture of Genomic Similarities and Differences.</title>
        <authorList>
            <person name="Dluhosova J."/>
            <person name="Istvanek J."/>
            <person name="Nedelnik J."/>
            <person name="Repkova J."/>
        </authorList>
    </citation>
    <scope>NUCLEOTIDE SEQUENCE [LARGE SCALE GENOMIC DNA]</scope>
    <source>
        <strain evidence="3">cv. 10/8</strain>
        <tissue evidence="2">Leaf</tissue>
    </source>
</reference>
<dbReference type="GO" id="GO:0050661">
    <property type="term" value="F:NADP binding"/>
    <property type="evidence" value="ECO:0007669"/>
    <property type="project" value="InterPro"/>
</dbReference>
<feature type="non-terminal residue" evidence="2">
    <location>
        <position position="1"/>
    </location>
</feature>
<dbReference type="AlphaFoldDB" id="A0A392PCW8"/>
<feature type="domain" description="6-phosphogluconate dehydrogenase NADP-binding" evidence="1">
    <location>
        <begin position="3"/>
        <end position="51"/>
    </location>
</feature>
<proteinExistence type="predicted"/>
<dbReference type="EMBL" id="LXQA010074542">
    <property type="protein sequence ID" value="MCI09963.1"/>
    <property type="molecule type" value="Genomic_DNA"/>
</dbReference>
<dbReference type="PANTHER" id="PTHR43060:SF17">
    <property type="entry name" value="L-THREONATE DEHYDROGENASE"/>
    <property type="match status" value="1"/>
</dbReference>
<evidence type="ECO:0000259" key="1">
    <source>
        <dbReference type="Pfam" id="PF03446"/>
    </source>
</evidence>